<protein>
    <submittedName>
        <fullName evidence="1">Uncharacterized protein</fullName>
    </submittedName>
</protein>
<dbReference type="AlphaFoldDB" id="Q160W8"/>
<proteinExistence type="predicted"/>
<dbReference type="HOGENOM" id="CLU_3398225_0_0_5"/>
<dbReference type="EMBL" id="CP000362">
    <property type="protein sequence ID" value="ABG33475.1"/>
    <property type="molecule type" value="Genomic_DNA"/>
</dbReference>
<dbReference type="KEGG" id="rde:RD1_4028"/>
<organism evidence="1 2">
    <name type="scientific">Roseobacter denitrificans (strain ATCC 33942 / OCh 114)</name>
    <name type="common">Erythrobacter sp. (strain OCh 114)</name>
    <name type="synonym">Roseobacter denitrificans</name>
    <dbReference type="NCBI Taxonomy" id="375451"/>
    <lineage>
        <taxon>Bacteria</taxon>
        <taxon>Pseudomonadati</taxon>
        <taxon>Pseudomonadota</taxon>
        <taxon>Alphaproteobacteria</taxon>
        <taxon>Rhodobacterales</taxon>
        <taxon>Roseobacteraceae</taxon>
        <taxon>Roseobacter</taxon>
    </lineage>
</organism>
<accession>Q160W8</accession>
<name>Q160W8_ROSDO</name>
<evidence type="ECO:0000313" key="2">
    <source>
        <dbReference type="Proteomes" id="UP000007029"/>
    </source>
</evidence>
<reference evidence="1 2" key="1">
    <citation type="journal article" date="2007" name="J. Bacteriol.">
        <title>The complete genome sequence of Roseobacter denitrificans reveals a mixotrophic rather than photosynthetic metabolism.</title>
        <authorList>
            <person name="Swingley W.D."/>
            <person name="Sadekar S."/>
            <person name="Mastrian S.D."/>
            <person name="Matthies H.J."/>
            <person name="Hao J."/>
            <person name="Ramos H."/>
            <person name="Acharya C.R."/>
            <person name="Conrad A.L."/>
            <person name="Taylor H.L."/>
            <person name="Dejesa L.C."/>
            <person name="Shah M.K."/>
            <person name="O'huallachain M.E."/>
            <person name="Lince M.T."/>
            <person name="Blankenship R.E."/>
            <person name="Beatty J.T."/>
            <person name="Touchman J.W."/>
        </authorList>
    </citation>
    <scope>NUCLEOTIDE SEQUENCE [LARGE SCALE GENOMIC DNA]</scope>
    <source>
        <strain evidence="2">ATCC 33942 / OCh 114</strain>
    </source>
</reference>
<gene>
    <name evidence="1" type="ordered locus">RD1_4028</name>
</gene>
<evidence type="ECO:0000313" key="1">
    <source>
        <dbReference type="EMBL" id="ABG33475.1"/>
    </source>
</evidence>
<keyword evidence="2" id="KW-1185">Reference proteome</keyword>
<sequence>MVWPLFHAVRRTKHSSGQNDDSAIIIEFGTG</sequence>
<dbReference type="Proteomes" id="UP000007029">
    <property type="component" value="Chromosome"/>
</dbReference>